<evidence type="ECO:0000259" key="1">
    <source>
        <dbReference type="Pfam" id="PF01979"/>
    </source>
</evidence>
<proteinExistence type="predicted"/>
<dbReference type="Pfam" id="PF01979">
    <property type="entry name" value="Amidohydro_1"/>
    <property type="match status" value="1"/>
</dbReference>
<dbReference type="Gene3D" id="3.20.20.140">
    <property type="entry name" value="Metal-dependent hydrolases"/>
    <property type="match status" value="1"/>
</dbReference>
<dbReference type="InterPro" id="IPR032466">
    <property type="entry name" value="Metal_Hydrolase"/>
</dbReference>
<dbReference type="PANTHER" id="PTHR43135:SF3">
    <property type="entry name" value="ALPHA-D-RIBOSE 1-METHYLPHOSPHONATE 5-TRIPHOSPHATE DIPHOSPHATASE"/>
    <property type="match status" value="1"/>
</dbReference>
<sequence>MVILTDKILYRNFRLIDGTGKIPVEDAYFIVENKKIVKVGKIEDLKNSDKVKEVDLSGKTVMPGLINSHVHITMEPVGDPVSIMLKESDAKTALRGTANLKKHLLSGTTFFRDLGASNGIDFDLRDAVNEGLIEGSQFVTSGRCLTMTGGHGWFIGREADGVDELRKAAREQLKAGADLIKIMATGGVMTKGVEPGSPQLSMEEMEAAIIEAHKAGKKTATHAQGTQGIKNAVLAGIDSVEHGIFLDDEVIELMVSKGVYLVPTLVAPYFIVKNGVEAGIPKFAVDKSNYVMKYHWESFRKAYKAGVKIAMGTDAGTPFNLHDGAPHELKLMVECGMSPMDAIVASTKSSADLLGVLDDYGTLEEGKHADFLILNENPLDNLDTLFNLDSVYKLGKKVR</sequence>
<dbReference type="PANTHER" id="PTHR43135">
    <property type="entry name" value="ALPHA-D-RIBOSE 1-METHYLPHOSPHONATE 5-TRIPHOSPHATE DIPHOSPHATASE"/>
    <property type="match status" value="1"/>
</dbReference>
<dbReference type="SUPFAM" id="SSF51556">
    <property type="entry name" value="Metallo-dependent hydrolases"/>
    <property type="match status" value="1"/>
</dbReference>
<dbReference type="Gene3D" id="2.30.40.10">
    <property type="entry name" value="Urease, subunit C, domain 1"/>
    <property type="match status" value="1"/>
</dbReference>
<comment type="caution">
    <text evidence="2">The sequence shown here is derived from an EMBL/GenBank/DDBJ whole genome shotgun (WGS) entry which is preliminary data.</text>
</comment>
<gene>
    <name evidence="2" type="ORF">NE686_19980</name>
</gene>
<dbReference type="EMBL" id="JANGAC010000021">
    <property type="protein sequence ID" value="MCQ4925394.1"/>
    <property type="molecule type" value="Genomic_DNA"/>
</dbReference>
<dbReference type="InterPro" id="IPR006680">
    <property type="entry name" value="Amidohydro-rel"/>
</dbReference>
<dbReference type="InterPro" id="IPR057744">
    <property type="entry name" value="OTAase-like"/>
</dbReference>
<dbReference type="InterPro" id="IPR011059">
    <property type="entry name" value="Metal-dep_hydrolase_composite"/>
</dbReference>
<organism evidence="2 3">
    <name type="scientific">Tissierella carlieri</name>
    <dbReference type="NCBI Taxonomy" id="689904"/>
    <lineage>
        <taxon>Bacteria</taxon>
        <taxon>Bacillati</taxon>
        <taxon>Bacillota</taxon>
        <taxon>Tissierellia</taxon>
        <taxon>Tissierellales</taxon>
        <taxon>Tissierellaceae</taxon>
        <taxon>Tissierella</taxon>
    </lineage>
</organism>
<dbReference type="CDD" id="cd01299">
    <property type="entry name" value="Met_dep_hydrolase_A"/>
    <property type="match status" value="1"/>
</dbReference>
<feature type="domain" description="Amidohydrolase-related" evidence="1">
    <location>
        <begin position="60"/>
        <end position="397"/>
    </location>
</feature>
<protein>
    <submittedName>
        <fullName evidence="2">Amidohydrolase family protein</fullName>
    </submittedName>
</protein>
<dbReference type="RefSeq" id="WP_256312876.1">
    <property type="nucleotide sequence ID" value="NZ_JAHLOH010000019.1"/>
</dbReference>
<accession>A0ABT1SG67</accession>
<dbReference type="SUPFAM" id="SSF51338">
    <property type="entry name" value="Composite domain of metallo-dependent hydrolases"/>
    <property type="match status" value="1"/>
</dbReference>
<evidence type="ECO:0000313" key="3">
    <source>
        <dbReference type="Proteomes" id="UP001524478"/>
    </source>
</evidence>
<reference evidence="2 3" key="1">
    <citation type="submission" date="2022-06" db="EMBL/GenBank/DDBJ databases">
        <title>Isolation of gut microbiota from human fecal samples.</title>
        <authorList>
            <person name="Pamer E.G."/>
            <person name="Barat B."/>
            <person name="Waligurski E."/>
            <person name="Medina S."/>
            <person name="Paddock L."/>
            <person name="Mostad J."/>
        </authorList>
    </citation>
    <scope>NUCLEOTIDE SEQUENCE [LARGE SCALE GENOMIC DNA]</scope>
    <source>
        <strain evidence="2 3">DFI.7.95</strain>
    </source>
</reference>
<evidence type="ECO:0000313" key="2">
    <source>
        <dbReference type="EMBL" id="MCQ4925394.1"/>
    </source>
</evidence>
<name>A0ABT1SG67_9FIRM</name>
<keyword evidence="3" id="KW-1185">Reference proteome</keyword>
<dbReference type="InterPro" id="IPR051781">
    <property type="entry name" value="Metallo-dep_Hydrolase"/>
</dbReference>
<dbReference type="Proteomes" id="UP001524478">
    <property type="component" value="Unassembled WGS sequence"/>
</dbReference>